<dbReference type="HOGENOM" id="CLU_1059138_0_0_1"/>
<name>A0A0D3FIZ7_9ORYZ</name>
<proteinExistence type="predicted"/>
<dbReference type="AlphaFoldDB" id="A0A0D3FIZ7"/>
<protein>
    <submittedName>
        <fullName evidence="1">Uncharacterized protein</fullName>
    </submittedName>
</protein>
<organism evidence="1">
    <name type="scientific">Oryza barthii</name>
    <dbReference type="NCBI Taxonomy" id="65489"/>
    <lineage>
        <taxon>Eukaryota</taxon>
        <taxon>Viridiplantae</taxon>
        <taxon>Streptophyta</taxon>
        <taxon>Embryophyta</taxon>
        <taxon>Tracheophyta</taxon>
        <taxon>Spermatophyta</taxon>
        <taxon>Magnoliopsida</taxon>
        <taxon>Liliopsida</taxon>
        <taxon>Poales</taxon>
        <taxon>Poaceae</taxon>
        <taxon>BOP clade</taxon>
        <taxon>Oryzoideae</taxon>
        <taxon>Oryzeae</taxon>
        <taxon>Oryzinae</taxon>
        <taxon>Oryza</taxon>
    </lineage>
</organism>
<keyword evidence="2" id="KW-1185">Reference proteome</keyword>
<sequence>MGSACTYSCCYHSRLRQQYELQEKPCGDCCHAVSTGAASPAPSATNLQLWLPQLSMKSHHNNCQAPPLTTKKDWIWVTESPTNGCRNHCGLQVPHRRALALDHQKNDWIWVTEISTNSKATQSDPPHHGRHALLPPCRRRIQGAAVLPLDPPHHGCRLIDPAAAAISSTLLRPSSHPPRCAAAVASMVLSLVLPVMLKRCVREKKEMCVSVRYGREHEKTKIPFHLWYRIDPSCSTTRYRGCVSRLMGLDGRPRFGTAQGQGQ</sequence>
<evidence type="ECO:0000313" key="1">
    <source>
        <dbReference type="EnsemblPlants" id="OBART03G18900.1"/>
    </source>
</evidence>
<dbReference type="EnsemblPlants" id="OBART03G18900.1">
    <property type="protein sequence ID" value="OBART03G18900.1"/>
    <property type="gene ID" value="OBART03G18900"/>
</dbReference>
<reference evidence="1" key="1">
    <citation type="journal article" date="2009" name="Rice">
        <title>De Novo Next Generation Sequencing of Plant Genomes.</title>
        <authorList>
            <person name="Rounsley S."/>
            <person name="Marri P.R."/>
            <person name="Yu Y."/>
            <person name="He R."/>
            <person name="Sisneros N."/>
            <person name="Goicoechea J.L."/>
            <person name="Lee S.J."/>
            <person name="Angelova A."/>
            <person name="Kudrna D."/>
            <person name="Luo M."/>
            <person name="Affourtit J."/>
            <person name="Desany B."/>
            <person name="Knight J."/>
            <person name="Niazi F."/>
            <person name="Egholm M."/>
            <person name="Wing R.A."/>
        </authorList>
    </citation>
    <scope>NUCLEOTIDE SEQUENCE [LARGE SCALE GENOMIC DNA]</scope>
    <source>
        <strain evidence="1">cv. IRGC 105608</strain>
    </source>
</reference>
<accession>A0A0D3FIZ7</accession>
<dbReference type="Proteomes" id="UP000026960">
    <property type="component" value="Chromosome 3"/>
</dbReference>
<dbReference type="Gramene" id="OBART03G18900.1">
    <property type="protein sequence ID" value="OBART03G18900.1"/>
    <property type="gene ID" value="OBART03G18900"/>
</dbReference>
<dbReference type="PaxDb" id="65489-OBART03G18900.1"/>
<evidence type="ECO:0000313" key="2">
    <source>
        <dbReference type="Proteomes" id="UP000026960"/>
    </source>
</evidence>
<reference evidence="1" key="2">
    <citation type="submission" date="2015-03" db="UniProtKB">
        <authorList>
            <consortium name="EnsemblPlants"/>
        </authorList>
    </citation>
    <scope>IDENTIFICATION</scope>
</reference>